<dbReference type="GO" id="GO:0043420">
    <property type="term" value="P:anthranilate metabolic process"/>
    <property type="evidence" value="ECO:0007669"/>
    <property type="project" value="TreeGrafter"/>
</dbReference>
<gene>
    <name evidence="4" type="primary">kynU</name>
    <name evidence="7" type="ORF">SAMN05444141_106189</name>
</gene>
<sequence>MELDAVSIEQRDSADPLAHLQQLFSIPDGVIYLDGNSLGALPKNVSSVLTNAVEEQWGKSLIKGWNCHNWIDLPSRVGNRIAKLVGAEEGTLICADSTSLNVFKVLATAMKLRPGRKVILSDTGNFPTDLYMAQGLKELTGGDIELRLVAPEEVETALDETVAVMMLTEVDYRTGRKHDMKVLTEKAHSVGALAMWDLCHSAGAFPVHLKDANVDFAVGCSYKYLNGGPGAPAFVYVAPKHQATSGNPLTGWMGHDAPFAFDLGYTPSAKTDQMRVGTPQVLAMTALNASLDVFDHTNLEALQAKSIELSELFISEVKRRCPNLELASPTDPMKRGSQVSFRHEQGYAVMQALIDRGVIGDFRAPNIIRFGFAPLYLSFADVFKAAEILEEIIAGDLWDKPEYHQKSKVT</sequence>
<protein>
    <recommendedName>
        <fullName evidence="4 5">Kynureninase</fullName>
        <ecNumber evidence="4 5">3.7.1.3</ecNumber>
    </recommendedName>
    <alternativeName>
        <fullName evidence="4">L-kynurenine hydrolase</fullName>
    </alternativeName>
</protein>
<dbReference type="HAMAP" id="MF_01970">
    <property type="entry name" value="Kynureninase"/>
    <property type="match status" value="1"/>
</dbReference>
<comment type="catalytic activity">
    <reaction evidence="6">
        <text>3-hydroxy-L-kynurenine + H2O = 3-hydroxyanthranilate + L-alanine + H(+)</text>
        <dbReference type="Rhea" id="RHEA:25143"/>
        <dbReference type="ChEBI" id="CHEBI:15377"/>
        <dbReference type="ChEBI" id="CHEBI:15378"/>
        <dbReference type="ChEBI" id="CHEBI:36559"/>
        <dbReference type="ChEBI" id="CHEBI:57972"/>
        <dbReference type="ChEBI" id="CHEBI:58125"/>
        <dbReference type="EC" id="3.7.1.3"/>
    </reaction>
</comment>
<dbReference type="GO" id="GO:0019805">
    <property type="term" value="P:quinolinate biosynthetic process"/>
    <property type="evidence" value="ECO:0007669"/>
    <property type="project" value="UniProtKB-UniRule"/>
</dbReference>
<dbReference type="Gene3D" id="3.90.1150.10">
    <property type="entry name" value="Aspartate Aminotransferase, domain 1"/>
    <property type="match status" value="1"/>
</dbReference>
<name>A0A1I7CNC7_9HYPH</name>
<keyword evidence="8" id="KW-1185">Reference proteome</keyword>
<feature type="modified residue" description="N6-(pyridoxal phosphate)lysine" evidence="4">
    <location>
        <position position="223"/>
    </location>
</feature>
<evidence type="ECO:0000313" key="8">
    <source>
        <dbReference type="Proteomes" id="UP000183371"/>
    </source>
</evidence>
<evidence type="ECO:0000256" key="5">
    <source>
        <dbReference type="NCBIfam" id="TIGR01814"/>
    </source>
</evidence>
<dbReference type="UniPathway" id="UPA00334">
    <property type="reaction ID" value="UER00455"/>
</dbReference>
<comment type="subunit">
    <text evidence="4 6">Homodimer.</text>
</comment>
<evidence type="ECO:0000313" key="7">
    <source>
        <dbReference type="EMBL" id="SFU00967.1"/>
    </source>
</evidence>
<dbReference type="GO" id="GO:0030429">
    <property type="term" value="F:kynureninase activity"/>
    <property type="evidence" value="ECO:0007669"/>
    <property type="project" value="UniProtKB-UniRule"/>
</dbReference>
<evidence type="ECO:0000256" key="3">
    <source>
        <dbReference type="ARBA" id="ARBA00022898"/>
    </source>
</evidence>
<dbReference type="GO" id="GO:0019441">
    <property type="term" value="P:L-tryptophan catabolic process to kynurenine"/>
    <property type="evidence" value="ECO:0007669"/>
    <property type="project" value="TreeGrafter"/>
</dbReference>
<dbReference type="EC" id="3.7.1.3" evidence="4 5"/>
<dbReference type="GO" id="GO:0005737">
    <property type="term" value="C:cytoplasm"/>
    <property type="evidence" value="ECO:0007669"/>
    <property type="project" value="UniProtKB-UniRule"/>
</dbReference>
<evidence type="ECO:0000256" key="6">
    <source>
        <dbReference type="PIRNR" id="PIRNR038800"/>
    </source>
</evidence>
<dbReference type="UniPathway" id="UPA00253">
    <property type="reaction ID" value="UER00329"/>
</dbReference>
<keyword evidence="3 4" id="KW-0663">Pyridoxal phosphate</keyword>
<dbReference type="InterPro" id="IPR015422">
    <property type="entry name" value="PyrdxlP-dep_Trfase_small"/>
</dbReference>
<feature type="binding site" evidence="4">
    <location>
        <position position="197"/>
    </location>
    <ligand>
        <name>pyridoxal 5'-phosphate</name>
        <dbReference type="ChEBI" id="CHEBI:597326"/>
    </ligand>
</feature>
<evidence type="ECO:0000256" key="4">
    <source>
        <dbReference type="HAMAP-Rule" id="MF_01970"/>
    </source>
</evidence>
<evidence type="ECO:0000256" key="2">
    <source>
        <dbReference type="ARBA" id="ARBA00022801"/>
    </source>
</evidence>
<accession>A0A1I7CNC7</accession>
<comment type="function">
    <text evidence="4 6">Catalyzes the cleavage of L-kynurenine (L-Kyn) and L-3-hydroxykynurenine (L-3OHKyn) into anthranilic acid (AA) and 3-hydroxyanthranilic acid (3-OHAA), respectively.</text>
</comment>
<feature type="binding site" evidence="4">
    <location>
        <position position="200"/>
    </location>
    <ligand>
        <name>pyridoxal 5'-phosphate</name>
        <dbReference type="ChEBI" id="CHEBI:597326"/>
    </ligand>
</feature>
<comment type="pathway">
    <text evidence="4 6">Cofactor biosynthesis; NAD(+) biosynthesis; quinolinate from L-kynurenine: step 2/3.</text>
</comment>
<feature type="binding site" evidence="4">
    <location>
        <position position="222"/>
    </location>
    <ligand>
        <name>pyridoxal 5'-phosphate</name>
        <dbReference type="ChEBI" id="CHEBI:597326"/>
    </ligand>
</feature>
<dbReference type="InterPro" id="IPR015421">
    <property type="entry name" value="PyrdxlP-dep_Trfase_major"/>
</dbReference>
<dbReference type="PIRSF" id="PIRSF038800">
    <property type="entry name" value="KYNU"/>
    <property type="match status" value="1"/>
</dbReference>
<comment type="pathway">
    <text evidence="4 6">Amino-acid degradation; L-kynurenine degradation; L-alanine and anthranilate from L-kynurenine: step 1/1.</text>
</comment>
<dbReference type="PANTHER" id="PTHR14084:SF0">
    <property type="entry name" value="KYNURENINASE"/>
    <property type="match status" value="1"/>
</dbReference>
<dbReference type="InterPro" id="IPR015424">
    <property type="entry name" value="PyrdxlP-dep_Trfase"/>
</dbReference>
<evidence type="ECO:0000256" key="1">
    <source>
        <dbReference type="ARBA" id="ARBA00022642"/>
    </source>
</evidence>
<dbReference type="InterPro" id="IPR010111">
    <property type="entry name" value="Kynureninase"/>
</dbReference>
<keyword evidence="2 4" id="KW-0378">Hydrolase</keyword>
<keyword evidence="1 4" id="KW-0662">Pyridine nucleotide biosynthesis</keyword>
<proteinExistence type="inferred from homology"/>
<feature type="binding site" evidence="4">
    <location>
        <position position="252"/>
    </location>
    <ligand>
        <name>pyridoxal 5'-phosphate</name>
        <dbReference type="ChEBI" id="CHEBI:597326"/>
    </ligand>
</feature>
<dbReference type="NCBIfam" id="TIGR01814">
    <property type="entry name" value="kynureninase"/>
    <property type="match status" value="1"/>
</dbReference>
<feature type="binding site" evidence="4">
    <location>
        <begin position="126"/>
        <end position="129"/>
    </location>
    <ligand>
        <name>pyridoxal 5'-phosphate</name>
        <dbReference type="ChEBI" id="CHEBI:597326"/>
    </ligand>
</feature>
<dbReference type="SUPFAM" id="SSF53383">
    <property type="entry name" value="PLP-dependent transferases"/>
    <property type="match status" value="1"/>
</dbReference>
<dbReference type="RefSeq" id="WP_054784289.1">
    <property type="nucleotide sequence ID" value="NZ_FPBD01000006.1"/>
</dbReference>
<organism evidence="7 8">
    <name type="scientific">Pseudovibrio denitrificans</name>
    <dbReference type="NCBI Taxonomy" id="258256"/>
    <lineage>
        <taxon>Bacteria</taxon>
        <taxon>Pseudomonadati</taxon>
        <taxon>Pseudomonadota</taxon>
        <taxon>Alphaproteobacteria</taxon>
        <taxon>Hyphomicrobiales</taxon>
        <taxon>Stappiaceae</taxon>
        <taxon>Pseudovibrio</taxon>
    </lineage>
</organism>
<dbReference type="GO" id="GO:0030170">
    <property type="term" value="F:pyridoxal phosphate binding"/>
    <property type="evidence" value="ECO:0007669"/>
    <property type="project" value="UniProtKB-UniRule"/>
</dbReference>
<dbReference type="Proteomes" id="UP000183371">
    <property type="component" value="Unassembled WGS sequence"/>
</dbReference>
<feature type="binding site" evidence="4">
    <location>
        <position position="98"/>
    </location>
    <ligand>
        <name>pyridoxal 5'-phosphate</name>
        <dbReference type="ChEBI" id="CHEBI:597326"/>
    </ligand>
</feature>
<dbReference type="AlphaFoldDB" id="A0A1I7CNC7"/>
<dbReference type="Gene3D" id="3.40.640.10">
    <property type="entry name" value="Type I PLP-dependent aspartate aminotransferase-like (Major domain)"/>
    <property type="match status" value="1"/>
</dbReference>
<comment type="similarity">
    <text evidence="4 6">Belongs to the kynureninase family.</text>
</comment>
<dbReference type="PANTHER" id="PTHR14084">
    <property type="entry name" value="KYNURENINASE"/>
    <property type="match status" value="1"/>
</dbReference>
<feature type="binding site" evidence="4">
    <location>
        <position position="168"/>
    </location>
    <ligand>
        <name>pyridoxal 5'-phosphate</name>
        <dbReference type="ChEBI" id="CHEBI:597326"/>
    </ligand>
</feature>
<feature type="binding site" evidence="4">
    <location>
        <position position="99"/>
    </location>
    <ligand>
        <name>pyridoxal 5'-phosphate</name>
        <dbReference type="ChEBI" id="CHEBI:597326"/>
    </ligand>
</feature>
<feature type="binding site" evidence="4">
    <location>
        <position position="278"/>
    </location>
    <ligand>
        <name>pyridoxal 5'-phosphate</name>
        <dbReference type="ChEBI" id="CHEBI:597326"/>
    </ligand>
</feature>
<dbReference type="EMBL" id="FPBD01000006">
    <property type="protein sequence ID" value="SFU00967.1"/>
    <property type="molecule type" value="Genomic_DNA"/>
</dbReference>
<dbReference type="GO" id="GO:0009435">
    <property type="term" value="P:NAD+ biosynthetic process"/>
    <property type="evidence" value="ECO:0007669"/>
    <property type="project" value="UniProtKB-UniRule"/>
</dbReference>
<comment type="catalytic activity">
    <reaction evidence="4 6">
        <text>L-kynurenine + H2O = anthranilate + L-alanine + H(+)</text>
        <dbReference type="Rhea" id="RHEA:16813"/>
        <dbReference type="ChEBI" id="CHEBI:15377"/>
        <dbReference type="ChEBI" id="CHEBI:15378"/>
        <dbReference type="ChEBI" id="CHEBI:16567"/>
        <dbReference type="ChEBI" id="CHEBI:57959"/>
        <dbReference type="ChEBI" id="CHEBI:57972"/>
        <dbReference type="EC" id="3.7.1.3"/>
    </reaction>
</comment>
<reference evidence="8" key="1">
    <citation type="submission" date="2016-10" db="EMBL/GenBank/DDBJ databases">
        <authorList>
            <person name="Varghese N."/>
            <person name="Submissions S."/>
        </authorList>
    </citation>
    <scope>NUCLEOTIDE SEQUENCE [LARGE SCALE GENOMIC DNA]</scope>
    <source>
        <strain evidence="8">DSM 17465</strain>
    </source>
</reference>
<comment type="cofactor">
    <cofactor evidence="4 6">
        <name>pyridoxal 5'-phosphate</name>
        <dbReference type="ChEBI" id="CHEBI:597326"/>
    </cofactor>
</comment>
<dbReference type="GO" id="GO:0097053">
    <property type="term" value="P:L-kynurenine catabolic process"/>
    <property type="evidence" value="ECO:0007669"/>
    <property type="project" value="UniProtKB-UniRule"/>
</dbReference>
<dbReference type="Pfam" id="PF22580">
    <property type="entry name" value="KYNU_C"/>
    <property type="match status" value="1"/>
</dbReference>